<dbReference type="Pfam" id="PF07286">
    <property type="entry name" value="D-Glu_cyclase"/>
    <property type="match status" value="1"/>
</dbReference>
<dbReference type="InterPro" id="IPR009906">
    <property type="entry name" value="D-Glu_cyclase"/>
</dbReference>
<dbReference type="InterPro" id="IPR038021">
    <property type="entry name" value="Putative_hydro-lyase"/>
</dbReference>
<dbReference type="EMBL" id="AP019791">
    <property type="protein sequence ID" value="BBL79760.1"/>
    <property type="molecule type" value="Genomic_DNA"/>
</dbReference>
<dbReference type="EC" id="4.2.1.-" evidence="3"/>
<proteinExistence type="inferred from homology"/>
<evidence type="ECO:0000313" key="6">
    <source>
        <dbReference type="Proteomes" id="UP000318065"/>
    </source>
</evidence>
<evidence type="ECO:0000256" key="3">
    <source>
        <dbReference type="HAMAP-Rule" id="MF_01830"/>
    </source>
</evidence>
<dbReference type="PANTHER" id="PTHR32022:SF10">
    <property type="entry name" value="D-GLUTAMATE CYCLASE, MITOCHONDRIAL"/>
    <property type="match status" value="1"/>
</dbReference>
<dbReference type="RefSeq" id="WP_143527803.1">
    <property type="nucleotide sequence ID" value="NZ_AP019791.1"/>
</dbReference>
<dbReference type="Gene3D" id="3.30.2040.10">
    <property type="entry name" value="PSTPO5379-like domain"/>
    <property type="match status" value="1"/>
</dbReference>
<feature type="compositionally biased region" description="Basic and acidic residues" evidence="4">
    <location>
        <begin position="10"/>
        <end position="20"/>
    </location>
</feature>
<keyword evidence="2 3" id="KW-0456">Lyase</keyword>
<evidence type="ECO:0000256" key="1">
    <source>
        <dbReference type="ARBA" id="ARBA00007896"/>
    </source>
</evidence>
<dbReference type="PIRSF" id="PIRSF029755">
    <property type="entry name" value="UCP029755"/>
    <property type="match status" value="1"/>
</dbReference>
<reference evidence="5" key="1">
    <citation type="journal article" date="2019" name="Microbiol. Resour. Announc.">
        <title>Complete Genome Sequence of Rubrobacter xylanophilus Strain AA3-22, Isolated from Arima Onsen in Japan.</title>
        <authorList>
            <person name="Tomariguchi N."/>
            <person name="Miyazaki K."/>
        </authorList>
    </citation>
    <scope>NUCLEOTIDE SEQUENCE [LARGE SCALE GENOMIC DNA]</scope>
    <source>
        <strain evidence="5">AA3-22</strain>
    </source>
</reference>
<dbReference type="Proteomes" id="UP000318065">
    <property type="component" value="Chromosome"/>
</dbReference>
<evidence type="ECO:0000256" key="2">
    <source>
        <dbReference type="ARBA" id="ARBA00023239"/>
    </source>
</evidence>
<evidence type="ECO:0000256" key="4">
    <source>
        <dbReference type="SAM" id="MobiDB-lite"/>
    </source>
</evidence>
<dbReference type="PANTHER" id="PTHR32022">
    <property type="entry name" value="D-GLUTAMATE CYCLASE, MITOCHONDRIAL"/>
    <property type="match status" value="1"/>
</dbReference>
<dbReference type="HAMAP" id="MF_01830">
    <property type="entry name" value="Hydro_lyase"/>
    <property type="match status" value="1"/>
</dbReference>
<dbReference type="Gene3D" id="3.40.1640.10">
    <property type="entry name" value="PSTPO5379-like"/>
    <property type="match status" value="1"/>
</dbReference>
<dbReference type="GO" id="GO:0016829">
    <property type="term" value="F:lyase activity"/>
    <property type="evidence" value="ECO:0007669"/>
    <property type="project" value="UniProtKB-KW"/>
</dbReference>
<name>A0A510HIE9_9ACTN</name>
<protein>
    <recommendedName>
        <fullName evidence="3">Putative hydro-lyase RxyAA322_16140</fullName>
        <ecNumber evidence="3">4.2.1.-</ecNumber>
    </recommendedName>
</protein>
<evidence type="ECO:0000313" key="5">
    <source>
        <dbReference type="EMBL" id="BBL79760.1"/>
    </source>
</evidence>
<dbReference type="InterPro" id="IPR016938">
    <property type="entry name" value="UPF0317"/>
</dbReference>
<dbReference type="OrthoDB" id="149585at2"/>
<accession>A0A510HIE9</accession>
<keyword evidence="6" id="KW-1185">Reference proteome</keyword>
<gene>
    <name evidence="5" type="ORF">RxyAA322_16140</name>
</gene>
<feature type="region of interest" description="Disordered" evidence="4">
    <location>
        <begin position="1"/>
        <end position="24"/>
    </location>
</feature>
<dbReference type="NCBIfam" id="NF003969">
    <property type="entry name" value="PRK05463.1"/>
    <property type="match status" value="1"/>
</dbReference>
<comment type="similarity">
    <text evidence="1 3">Belongs to the D-glutamate cyclase family.</text>
</comment>
<dbReference type="SUPFAM" id="SSF160920">
    <property type="entry name" value="PSTPO5379-like"/>
    <property type="match status" value="1"/>
</dbReference>
<dbReference type="AlphaFoldDB" id="A0A510HIE9"/>
<sequence>MAGPGVTAAEARERIRHGEHTGPTVGLAPGHVQANLVIIPEEHALDFSRFCVRNPKPCPVLEITEAGSPVPRTLAPGADLRTDVPRYRVYEAGELVDEPVEIRNYWRGDLVCFLLGCSFTFEAALLAAGLRLAHLDQGRNVPMYATNRECVPSGPFRRPLVVSMRPYRPKGVPRAVSITARYPMMHGSPVHIGDPEALGIGDLEQPDFGDPVDVHDGEIPVFWACGVTPQAAALEAGLPLVITHSPGHMFITDRRDAEYAL</sequence>
<organism evidence="5 6">
    <name type="scientific">Rubrobacter xylanophilus</name>
    <dbReference type="NCBI Taxonomy" id="49319"/>
    <lineage>
        <taxon>Bacteria</taxon>
        <taxon>Bacillati</taxon>
        <taxon>Actinomycetota</taxon>
        <taxon>Rubrobacteria</taxon>
        <taxon>Rubrobacterales</taxon>
        <taxon>Rubrobacteraceae</taxon>
        <taxon>Rubrobacter</taxon>
    </lineage>
</organism>
<dbReference type="FunFam" id="3.30.2040.10:FF:000001">
    <property type="entry name" value="D-glutamate cyclase, mitochondrial"/>
    <property type="match status" value="1"/>
</dbReference>